<feature type="compositionally biased region" description="Basic and acidic residues" evidence="1">
    <location>
        <begin position="415"/>
        <end position="425"/>
    </location>
</feature>
<keyword evidence="2" id="KW-0812">Transmembrane</keyword>
<keyword evidence="2" id="KW-1133">Transmembrane helix</keyword>
<evidence type="ECO:0000256" key="2">
    <source>
        <dbReference type="SAM" id="Phobius"/>
    </source>
</evidence>
<feature type="region of interest" description="Disordered" evidence="1">
    <location>
        <begin position="48"/>
        <end position="432"/>
    </location>
</feature>
<dbReference type="OrthoDB" id="4207724at2759"/>
<keyword evidence="2" id="KW-0472">Membrane</keyword>
<keyword evidence="4" id="KW-1185">Reference proteome</keyword>
<feature type="compositionally biased region" description="Basic and acidic residues" evidence="1">
    <location>
        <begin position="228"/>
        <end position="274"/>
    </location>
</feature>
<evidence type="ECO:0000256" key="1">
    <source>
        <dbReference type="SAM" id="MobiDB-lite"/>
    </source>
</evidence>
<organism evidence="3 4">
    <name type="scientific">Coleophoma crateriformis</name>
    <dbReference type="NCBI Taxonomy" id="565419"/>
    <lineage>
        <taxon>Eukaryota</taxon>
        <taxon>Fungi</taxon>
        <taxon>Dikarya</taxon>
        <taxon>Ascomycota</taxon>
        <taxon>Pezizomycotina</taxon>
        <taxon>Leotiomycetes</taxon>
        <taxon>Helotiales</taxon>
        <taxon>Dermateaceae</taxon>
        <taxon>Coleophoma</taxon>
    </lineage>
</organism>
<accession>A0A3D8T7P2</accession>
<feature type="compositionally biased region" description="Basic and acidic residues" evidence="1">
    <location>
        <begin position="48"/>
        <end position="59"/>
    </location>
</feature>
<feature type="transmembrane region" description="Helical" evidence="2">
    <location>
        <begin position="6"/>
        <end position="26"/>
    </location>
</feature>
<evidence type="ECO:0000313" key="4">
    <source>
        <dbReference type="Proteomes" id="UP000256328"/>
    </source>
</evidence>
<feature type="compositionally biased region" description="Low complexity" evidence="1">
    <location>
        <begin position="277"/>
        <end position="295"/>
    </location>
</feature>
<reference evidence="3 4" key="1">
    <citation type="journal article" date="2018" name="IMA Fungus">
        <title>IMA Genome-F 9: Draft genome sequence of Annulohypoxylon stygium, Aspergillus mulundensis, Berkeleyomyces basicola (syn. Thielaviopsis basicola), Ceratocystis smalleyi, two Cercospora beticola strains, Coleophoma cylindrospora, Fusarium fracticaudum, Phialophora cf. hyalina, and Morchella septimelata.</title>
        <authorList>
            <person name="Wingfield B.D."/>
            <person name="Bills G.F."/>
            <person name="Dong Y."/>
            <person name="Huang W."/>
            <person name="Nel W.J."/>
            <person name="Swalarsk-Parry B.S."/>
            <person name="Vaghefi N."/>
            <person name="Wilken P.M."/>
            <person name="An Z."/>
            <person name="de Beer Z.W."/>
            <person name="De Vos L."/>
            <person name="Chen L."/>
            <person name="Duong T.A."/>
            <person name="Gao Y."/>
            <person name="Hammerbacher A."/>
            <person name="Kikkert J.R."/>
            <person name="Li Y."/>
            <person name="Li H."/>
            <person name="Li K."/>
            <person name="Li Q."/>
            <person name="Liu X."/>
            <person name="Ma X."/>
            <person name="Naidoo K."/>
            <person name="Pethybridge S.J."/>
            <person name="Sun J."/>
            <person name="Steenkamp E.T."/>
            <person name="van der Nest M.A."/>
            <person name="van Wyk S."/>
            <person name="Wingfield M.J."/>
            <person name="Xiong C."/>
            <person name="Yue Q."/>
            <person name="Zhang X."/>
        </authorList>
    </citation>
    <scope>NUCLEOTIDE SEQUENCE [LARGE SCALE GENOMIC DNA]</scope>
    <source>
        <strain evidence="3 4">BP5796</strain>
    </source>
</reference>
<protein>
    <submittedName>
        <fullName evidence="3">Uncharacterized protein</fullName>
    </submittedName>
</protein>
<name>A0A3D8T7P2_9HELO</name>
<sequence>MGNVLSLNTISGYFVVLTALGGYWYYTTSTSARGARRSLPLKAVVKPVEARKEPKEQTKPRKGKKEGVQSGEDVRLEKAAKKKAAQPAAIESKIDTIPVPTKDTDKDGDAEFARRLSSLKTGTILPSKGQIAGPRQKSVKQGRAQEKPVVVETSSDNATAPSSAAGGDADDDQSPISSPEMKATTRVDDPVADMLQPASPGVSILRITEANGPVRPKKDNRPTAYEAVETKKQRQNRKKAEQKKVALQEQEVERKNLMEKQRRTAREAEGRAAKDGSSFMASKAPSSSAWTAPPANGQNKAQAGAVDLLDTYEAPVNKAVPQATASEKRDSQLNGSGLNDLNPEEEREIRRAIQDSQWEEVKKKPRKTKKPASDLEVSETEKPVKQPTDFGVPPVIKSTGPSQRWETTAPTVEDGEAKEYPKEVQDSEWEVS</sequence>
<comment type="caution">
    <text evidence="3">The sequence shown here is derived from an EMBL/GenBank/DDBJ whole genome shotgun (WGS) entry which is preliminary data.</text>
</comment>
<feature type="compositionally biased region" description="Polar residues" evidence="1">
    <location>
        <begin position="399"/>
        <end position="410"/>
    </location>
</feature>
<dbReference type="AlphaFoldDB" id="A0A3D8T7P2"/>
<dbReference type="Proteomes" id="UP000256328">
    <property type="component" value="Unassembled WGS sequence"/>
</dbReference>
<evidence type="ECO:0000313" key="3">
    <source>
        <dbReference type="EMBL" id="RDW94545.1"/>
    </source>
</evidence>
<proteinExistence type="predicted"/>
<gene>
    <name evidence="3" type="ORF">BP5796_00308</name>
</gene>
<dbReference type="EMBL" id="PDLN01000001">
    <property type="protein sequence ID" value="RDW94545.1"/>
    <property type="molecule type" value="Genomic_DNA"/>
</dbReference>
<feature type="compositionally biased region" description="Basic and acidic residues" evidence="1">
    <location>
        <begin position="102"/>
        <end position="114"/>
    </location>
</feature>